<evidence type="ECO:0000313" key="2">
    <source>
        <dbReference type="Proteomes" id="UP001464923"/>
    </source>
</evidence>
<evidence type="ECO:0000313" key="1">
    <source>
        <dbReference type="EMBL" id="MEQ3542086.1"/>
    </source>
</evidence>
<name>A0ABV1K2H5_9PSEU</name>
<organism evidence="1 2">
    <name type="scientific">Pseudonocardia tropica</name>
    <dbReference type="NCBI Taxonomy" id="681289"/>
    <lineage>
        <taxon>Bacteria</taxon>
        <taxon>Bacillati</taxon>
        <taxon>Actinomycetota</taxon>
        <taxon>Actinomycetes</taxon>
        <taxon>Pseudonocardiales</taxon>
        <taxon>Pseudonocardiaceae</taxon>
        <taxon>Pseudonocardia</taxon>
    </lineage>
</organism>
<comment type="caution">
    <text evidence="1">The sequence shown here is derived from an EMBL/GenBank/DDBJ whole genome shotgun (WGS) entry which is preliminary data.</text>
</comment>
<reference evidence="1 2" key="1">
    <citation type="submission" date="2024-03" db="EMBL/GenBank/DDBJ databases">
        <title>Draft genome sequence of Pseudonocardia tropica JCM 19149.</title>
        <authorList>
            <person name="Butdee W."/>
            <person name="Duangmal K."/>
        </authorList>
    </citation>
    <scope>NUCLEOTIDE SEQUENCE [LARGE SCALE GENOMIC DNA]</scope>
    <source>
        <strain evidence="1 2">JCM 19149</strain>
    </source>
</reference>
<keyword evidence="2" id="KW-1185">Reference proteome</keyword>
<proteinExistence type="predicted"/>
<dbReference type="EMBL" id="JBEDNP010000023">
    <property type="protein sequence ID" value="MEQ3542086.1"/>
    <property type="molecule type" value="Genomic_DNA"/>
</dbReference>
<dbReference type="RefSeq" id="WP_345651113.1">
    <property type="nucleotide sequence ID" value="NZ_BAABLY010000073.1"/>
</dbReference>
<dbReference type="Proteomes" id="UP001464923">
    <property type="component" value="Unassembled WGS sequence"/>
</dbReference>
<protein>
    <submittedName>
        <fullName evidence="1">Uncharacterized protein</fullName>
    </submittedName>
</protein>
<sequence length="58" mass="6453">MARHQRGDLGNRRVRLLGHNQLLEVGLQNILDPDPLSALATLRTGKRPKDLEPSSQLS</sequence>
<accession>A0ABV1K2H5</accession>
<gene>
    <name evidence="1" type="ORF">WHI96_25050</name>
</gene>